<feature type="transmembrane region" description="Helical" evidence="1">
    <location>
        <begin position="83"/>
        <end position="105"/>
    </location>
</feature>
<reference evidence="2" key="1">
    <citation type="submission" date="2020-10" db="EMBL/GenBank/DDBJ databases">
        <title>Taxonomic study of unclassified bacteria belonging to the class Ktedonobacteria.</title>
        <authorList>
            <person name="Yabe S."/>
            <person name="Wang C.M."/>
            <person name="Zheng Y."/>
            <person name="Sakai Y."/>
            <person name="Cavaletti L."/>
            <person name="Monciardini P."/>
            <person name="Donadio S."/>
        </authorList>
    </citation>
    <scope>NUCLEOTIDE SEQUENCE</scope>
    <source>
        <strain evidence="2">ID150040</strain>
    </source>
</reference>
<evidence type="ECO:0000313" key="2">
    <source>
        <dbReference type="EMBL" id="GHO90236.1"/>
    </source>
</evidence>
<comment type="caution">
    <text evidence="2">The sequence shown here is derived from an EMBL/GenBank/DDBJ whole genome shotgun (WGS) entry which is preliminary data.</text>
</comment>
<keyword evidence="1" id="KW-0472">Membrane</keyword>
<keyword evidence="1" id="KW-1133">Transmembrane helix</keyword>
<feature type="transmembrane region" description="Helical" evidence="1">
    <location>
        <begin position="55"/>
        <end position="76"/>
    </location>
</feature>
<keyword evidence="3" id="KW-1185">Reference proteome</keyword>
<protein>
    <submittedName>
        <fullName evidence="2">Uncharacterized protein</fullName>
    </submittedName>
</protein>
<dbReference type="AlphaFoldDB" id="A0A8J3I975"/>
<accession>A0A8J3I975</accession>
<evidence type="ECO:0000256" key="1">
    <source>
        <dbReference type="SAM" id="Phobius"/>
    </source>
</evidence>
<sequence length="152" mass="15878">MMFSEVFIALVAGLAGTTLMTGMMLGGTRAGLPAIDVHGILGYITRPDRRTALGYVMHWALGAGFAIPYVIAFKIFPGSPALLGAAFGVVHWLLVGGMFALAPMVHAGMRAGTVKEAGAYMMKSLGVMGFFGGLIGHIVFGVTVGLIYSLLR</sequence>
<feature type="transmembrane region" description="Helical" evidence="1">
    <location>
        <begin position="125"/>
        <end position="151"/>
    </location>
</feature>
<organism evidence="2 3">
    <name type="scientific">Reticulibacter mediterranei</name>
    <dbReference type="NCBI Taxonomy" id="2778369"/>
    <lineage>
        <taxon>Bacteria</taxon>
        <taxon>Bacillati</taxon>
        <taxon>Chloroflexota</taxon>
        <taxon>Ktedonobacteria</taxon>
        <taxon>Ktedonobacterales</taxon>
        <taxon>Reticulibacteraceae</taxon>
        <taxon>Reticulibacter</taxon>
    </lineage>
</organism>
<name>A0A8J3I975_9CHLR</name>
<dbReference type="Proteomes" id="UP000597444">
    <property type="component" value="Unassembled WGS sequence"/>
</dbReference>
<dbReference type="EMBL" id="BNJK01000001">
    <property type="protein sequence ID" value="GHO90236.1"/>
    <property type="molecule type" value="Genomic_DNA"/>
</dbReference>
<keyword evidence="1" id="KW-0812">Transmembrane</keyword>
<proteinExistence type="predicted"/>
<gene>
    <name evidence="2" type="ORF">KSF_002840</name>
</gene>
<evidence type="ECO:0000313" key="3">
    <source>
        <dbReference type="Proteomes" id="UP000597444"/>
    </source>
</evidence>